<dbReference type="PRINTS" id="PR00171">
    <property type="entry name" value="SUGRTRNSPORT"/>
</dbReference>
<evidence type="ECO:0000313" key="9">
    <source>
        <dbReference type="EMBL" id="KAG5615339.1"/>
    </source>
</evidence>
<dbReference type="InterPro" id="IPR036259">
    <property type="entry name" value="MFS_trans_sf"/>
</dbReference>
<dbReference type="InterPro" id="IPR020846">
    <property type="entry name" value="MFS_dom"/>
</dbReference>
<evidence type="ECO:0000313" key="10">
    <source>
        <dbReference type="Proteomes" id="UP000824120"/>
    </source>
</evidence>
<dbReference type="PANTHER" id="PTHR48023:SF6">
    <property type="entry name" value="D-XYLOSE-PROTON SYMPORTER-LIKE 3, CHLOROPLASTIC"/>
    <property type="match status" value="1"/>
</dbReference>
<feature type="domain" description="Major facilitator superfamily (MFS) profile" evidence="8">
    <location>
        <begin position="88"/>
        <end position="398"/>
    </location>
</feature>
<comment type="similarity">
    <text evidence="6">Belongs to the major facilitator superfamily. Phosphate:H(+) symporter (TC 2.A.1.9) family.</text>
</comment>
<organism evidence="9 10">
    <name type="scientific">Solanum commersonii</name>
    <name type="common">Commerson's wild potato</name>
    <name type="synonym">Commerson's nightshade</name>
    <dbReference type="NCBI Taxonomy" id="4109"/>
    <lineage>
        <taxon>Eukaryota</taxon>
        <taxon>Viridiplantae</taxon>
        <taxon>Streptophyta</taxon>
        <taxon>Embryophyta</taxon>
        <taxon>Tracheophyta</taxon>
        <taxon>Spermatophyta</taxon>
        <taxon>Magnoliopsida</taxon>
        <taxon>eudicotyledons</taxon>
        <taxon>Gunneridae</taxon>
        <taxon>Pentapetalae</taxon>
        <taxon>asterids</taxon>
        <taxon>lamiids</taxon>
        <taxon>Solanales</taxon>
        <taxon>Solanaceae</taxon>
        <taxon>Solanoideae</taxon>
        <taxon>Solaneae</taxon>
        <taxon>Solanum</taxon>
    </lineage>
</organism>
<evidence type="ECO:0000256" key="6">
    <source>
        <dbReference type="ARBA" id="ARBA00044504"/>
    </source>
</evidence>
<accession>A0A9J5ZTB6</accession>
<evidence type="ECO:0000256" key="2">
    <source>
        <dbReference type="ARBA" id="ARBA00022448"/>
    </source>
</evidence>
<dbReference type="GO" id="GO:0016020">
    <property type="term" value="C:membrane"/>
    <property type="evidence" value="ECO:0007669"/>
    <property type="project" value="UniProtKB-SubCell"/>
</dbReference>
<dbReference type="PANTHER" id="PTHR48023">
    <property type="entry name" value="D-XYLOSE-PROTON SYMPORTER-LIKE 2"/>
    <property type="match status" value="1"/>
</dbReference>
<evidence type="ECO:0000259" key="8">
    <source>
        <dbReference type="PROSITE" id="PS50850"/>
    </source>
</evidence>
<feature type="transmembrane region" description="Helical" evidence="7">
    <location>
        <begin position="80"/>
        <end position="103"/>
    </location>
</feature>
<dbReference type="Pfam" id="PF00083">
    <property type="entry name" value="Sugar_tr"/>
    <property type="match status" value="2"/>
</dbReference>
<comment type="subcellular location">
    <subcellularLocation>
        <location evidence="1">Membrane</location>
        <topology evidence="1">Multi-pass membrane protein</topology>
    </subcellularLocation>
</comment>
<dbReference type="PROSITE" id="PS50850">
    <property type="entry name" value="MFS"/>
    <property type="match status" value="1"/>
</dbReference>
<dbReference type="Gene3D" id="1.20.1250.20">
    <property type="entry name" value="MFS general substrate transporter like domains"/>
    <property type="match status" value="1"/>
</dbReference>
<evidence type="ECO:0000256" key="4">
    <source>
        <dbReference type="ARBA" id="ARBA00022989"/>
    </source>
</evidence>
<feature type="transmembrane region" description="Helical" evidence="7">
    <location>
        <begin position="162"/>
        <end position="184"/>
    </location>
</feature>
<dbReference type="GO" id="GO:0022857">
    <property type="term" value="F:transmembrane transporter activity"/>
    <property type="evidence" value="ECO:0007669"/>
    <property type="project" value="InterPro"/>
</dbReference>
<dbReference type="InterPro" id="IPR005828">
    <property type="entry name" value="MFS_sugar_transport-like"/>
</dbReference>
<keyword evidence="3 7" id="KW-0812">Transmembrane</keyword>
<dbReference type="Proteomes" id="UP000824120">
    <property type="component" value="Chromosome 3"/>
</dbReference>
<keyword evidence="2" id="KW-0813">Transport</keyword>
<dbReference type="AlphaFoldDB" id="A0A9J5ZTB6"/>
<evidence type="ECO:0000256" key="7">
    <source>
        <dbReference type="SAM" id="Phobius"/>
    </source>
</evidence>
<evidence type="ECO:0000256" key="5">
    <source>
        <dbReference type="ARBA" id="ARBA00023136"/>
    </source>
</evidence>
<dbReference type="SUPFAM" id="SSF103473">
    <property type="entry name" value="MFS general substrate transporter"/>
    <property type="match status" value="1"/>
</dbReference>
<gene>
    <name evidence="9" type="ORF">H5410_015163</name>
</gene>
<comment type="caution">
    <text evidence="9">The sequence shown here is derived from an EMBL/GenBank/DDBJ whole genome shotgun (WGS) entry which is preliminary data.</text>
</comment>
<feature type="transmembrane region" description="Helical" evidence="7">
    <location>
        <begin position="190"/>
        <end position="209"/>
    </location>
</feature>
<keyword evidence="5 7" id="KW-0472">Membrane</keyword>
<dbReference type="EMBL" id="JACXVP010000003">
    <property type="protein sequence ID" value="KAG5615339.1"/>
    <property type="molecule type" value="Genomic_DNA"/>
</dbReference>
<dbReference type="OrthoDB" id="6612291at2759"/>
<protein>
    <recommendedName>
        <fullName evidence="8">Major facilitator superfamily (MFS) profile domain-containing protein</fullName>
    </recommendedName>
</protein>
<dbReference type="InterPro" id="IPR003663">
    <property type="entry name" value="Sugar/inositol_transpt"/>
</dbReference>
<dbReference type="GO" id="GO:1904659">
    <property type="term" value="P:D-glucose transmembrane transport"/>
    <property type="evidence" value="ECO:0007669"/>
    <property type="project" value="TreeGrafter"/>
</dbReference>
<evidence type="ECO:0000256" key="1">
    <source>
        <dbReference type="ARBA" id="ARBA00004141"/>
    </source>
</evidence>
<feature type="transmembrane region" description="Helical" evidence="7">
    <location>
        <begin position="123"/>
        <end position="150"/>
    </location>
</feature>
<name>A0A9J5ZTB6_SOLCO</name>
<sequence length="398" mass="42952">MGWYNPTMALSKPPLLVPSNSWVLRGKKVIECRRNYPLIGRKKENLVGVHFVGCKGMLRLKVSASSGEGEKVEPGYIEEFSWSSVILPFFFIALGGLLFGYDIGATSGATISLQSLELSGMSWYNLSAVQLGLVVRVPFYGALISSILAYPFADFLGRRRELIITAILYLAGGSLTACAPGLGALLLGRLVYGLGIGLLRFFISIGNAWSTSIYSRDLSIPNQRDINLFKGAGNSTGYFAMKLMSLEGGVTCLDFSAPIALLMGFGMWTLPPSPRWLLLRAIQGKGPLQEYKENAIGALSKLRGRPASDKVSEKQIEDTIKSLKTAYTDEEAEGNFLEVLQGPSLKAFTIGGGLVLFQQITEQPSVLYYVGSILQSAGFSAAADAARVSVVIGIFKVS</sequence>
<evidence type="ECO:0000256" key="3">
    <source>
        <dbReference type="ARBA" id="ARBA00022692"/>
    </source>
</evidence>
<keyword evidence="4 7" id="KW-1133">Transmembrane helix</keyword>
<proteinExistence type="inferred from homology"/>
<keyword evidence="10" id="KW-1185">Reference proteome</keyword>
<reference evidence="9 10" key="1">
    <citation type="submission" date="2020-09" db="EMBL/GenBank/DDBJ databases">
        <title>De no assembly of potato wild relative species, Solanum commersonii.</title>
        <authorList>
            <person name="Cho K."/>
        </authorList>
    </citation>
    <scope>NUCLEOTIDE SEQUENCE [LARGE SCALE GENOMIC DNA]</scope>
    <source>
        <strain evidence="9">LZ3.2</strain>
        <tissue evidence="9">Leaf</tissue>
    </source>
</reference>
<dbReference type="InterPro" id="IPR050820">
    <property type="entry name" value="MFS_Sugar_Transporter"/>
</dbReference>